<organism evidence="7 8">
    <name type="scientific">Parambassis ranga</name>
    <name type="common">Indian glassy fish</name>
    <dbReference type="NCBI Taxonomy" id="210632"/>
    <lineage>
        <taxon>Eukaryota</taxon>
        <taxon>Metazoa</taxon>
        <taxon>Chordata</taxon>
        <taxon>Craniata</taxon>
        <taxon>Vertebrata</taxon>
        <taxon>Euteleostomi</taxon>
        <taxon>Actinopterygii</taxon>
        <taxon>Neopterygii</taxon>
        <taxon>Teleostei</taxon>
        <taxon>Neoteleostei</taxon>
        <taxon>Acanthomorphata</taxon>
        <taxon>Ovalentaria</taxon>
        <taxon>Ambassidae</taxon>
        <taxon>Parambassis</taxon>
    </lineage>
</organism>
<reference evidence="8" key="1">
    <citation type="submission" date="2025-08" db="UniProtKB">
        <authorList>
            <consortium name="RefSeq"/>
        </authorList>
    </citation>
    <scope>IDENTIFICATION</scope>
</reference>
<proteinExistence type="predicted"/>
<feature type="transmembrane region" description="Helical" evidence="5">
    <location>
        <begin position="191"/>
        <end position="209"/>
    </location>
</feature>
<dbReference type="PANTHER" id="PTHR26451">
    <property type="entry name" value="G_PROTEIN_RECEP_F1_2 DOMAIN-CONTAINING PROTEIN"/>
    <property type="match status" value="1"/>
</dbReference>
<evidence type="ECO:0000256" key="5">
    <source>
        <dbReference type="SAM" id="Phobius"/>
    </source>
</evidence>
<dbReference type="RefSeq" id="XP_028285618.1">
    <property type="nucleotide sequence ID" value="XM_028429817.1"/>
</dbReference>
<dbReference type="AlphaFoldDB" id="A0A6P7K838"/>
<dbReference type="InParanoid" id="A0A6P7K838"/>
<dbReference type="PRINTS" id="PR00237">
    <property type="entry name" value="GPCRRHODOPSN"/>
</dbReference>
<dbReference type="Gene3D" id="1.20.1070.10">
    <property type="entry name" value="Rhodopsin 7-helix transmembrane proteins"/>
    <property type="match status" value="1"/>
</dbReference>
<dbReference type="GO" id="GO:0004984">
    <property type="term" value="F:olfactory receptor activity"/>
    <property type="evidence" value="ECO:0007669"/>
    <property type="project" value="TreeGrafter"/>
</dbReference>
<feature type="transmembrane region" description="Helical" evidence="5">
    <location>
        <begin position="22"/>
        <end position="46"/>
    </location>
</feature>
<feature type="transmembrane region" description="Helical" evidence="5">
    <location>
        <begin position="255"/>
        <end position="276"/>
    </location>
</feature>
<feature type="transmembrane region" description="Helical" evidence="5">
    <location>
        <begin position="229"/>
        <end position="249"/>
    </location>
</feature>
<dbReference type="PROSITE" id="PS50262">
    <property type="entry name" value="G_PROTEIN_RECEP_F1_2"/>
    <property type="match status" value="1"/>
</dbReference>
<keyword evidence="3 5" id="KW-1133">Transmembrane helix</keyword>
<feature type="transmembrane region" description="Helical" evidence="5">
    <location>
        <begin position="88"/>
        <end position="104"/>
    </location>
</feature>
<dbReference type="SUPFAM" id="SSF81321">
    <property type="entry name" value="Family A G protein-coupled receptor-like"/>
    <property type="match status" value="1"/>
</dbReference>
<feature type="transmembrane region" description="Helical" evidence="5">
    <location>
        <begin position="58"/>
        <end position="82"/>
    </location>
</feature>
<dbReference type="InterPro" id="IPR017452">
    <property type="entry name" value="GPCR_Rhodpsn_7TM"/>
</dbReference>
<keyword evidence="2 5" id="KW-0812">Transmembrane</keyword>
<accession>A0A6P7K838</accession>
<dbReference type="GO" id="GO:0004930">
    <property type="term" value="F:G protein-coupled receptor activity"/>
    <property type="evidence" value="ECO:0007669"/>
    <property type="project" value="InterPro"/>
</dbReference>
<sequence length="308" mass="35612">MNSTPADSNATWNSQEKFVRAVYMNTTVVILGLTINYINAAMIHTFNKHDILKMNPRYILFIHLVLNDLILLTTSICLFIFIFTFNTVYFSICFVFLLPAIITSQNTPLNLAFMAAECYISVCVPLRYENICTVKKTYIVIGIIWSLSSLTILPDLFILLATEPLQFFQSKVYCESTVVFKSSLFVKKRDASHTLFLVVVWITLFYTYFRILFVAKAADSNAKKARNTLLIHGFQLLLCMMVYVQPMLIKVLLDFFPLGSIFFGTFIVFQIFPRFLSPIIYGLRDKTFRKYFINIDMCTHNKTMKMLS</sequence>
<dbReference type="Proteomes" id="UP000515145">
    <property type="component" value="Chromosome 18"/>
</dbReference>
<dbReference type="Pfam" id="PF00001">
    <property type="entry name" value="7tm_1"/>
    <property type="match status" value="1"/>
</dbReference>
<feature type="transmembrane region" description="Helical" evidence="5">
    <location>
        <begin position="137"/>
        <end position="161"/>
    </location>
</feature>
<dbReference type="InterPro" id="IPR000276">
    <property type="entry name" value="GPCR_Rhodpsn"/>
</dbReference>
<dbReference type="FunFam" id="1.20.1070.10:FF:000096">
    <property type="entry name" value="Odorant receptor 131-2"/>
    <property type="match status" value="1"/>
</dbReference>
<dbReference type="PANTHER" id="PTHR26451:SF998">
    <property type="entry name" value="ODORANT RECEPTOR-RELATED"/>
    <property type="match status" value="1"/>
</dbReference>
<dbReference type="InterPro" id="IPR052921">
    <property type="entry name" value="GPCR1_Superfamily_Member"/>
</dbReference>
<evidence type="ECO:0000313" key="8">
    <source>
        <dbReference type="RefSeq" id="XP_028285618.1"/>
    </source>
</evidence>
<name>A0A6P7K838_9TELE</name>
<comment type="subcellular location">
    <subcellularLocation>
        <location evidence="1">Membrane</location>
    </subcellularLocation>
</comment>
<evidence type="ECO:0000313" key="7">
    <source>
        <dbReference type="Proteomes" id="UP000515145"/>
    </source>
</evidence>
<evidence type="ECO:0000259" key="6">
    <source>
        <dbReference type="PROSITE" id="PS50262"/>
    </source>
</evidence>
<dbReference type="GO" id="GO:0005549">
    <property type="term" value="F:odorant binding"/>
    <property type="evidence" value="ECO:0007669"/>
    <property type="project" value="TreeGrafter"/>
</dbReference>
<keyword evidence="7" id="KW-1185">Reference proteome</keyword>
<evidence type="ECO:0000256" key="2">
    <source>
        <dbReference type="ARBA" id="ARBA00022692"/>
    </source>
</evidence>
<dbReference type="GO" id="GO:0016020">
    <property type="term" value="C:membrane"/>
    <property type="evidence" value="ECO:0007669"/>
    <property type="project" value="UniProtKB-SubCell"/>
</dbReference>
<dbReference type="GeneID" id="114451240"/>
<feature type="domain" description="G-protein coupled receptors family 1 profile" evidence="6">
    <location>
        <begin position="38"/>
        <end position="281"/>
    </location>
</feature>
<evidence type="ECO:0000256" key="3">
    <source>
        <dbReference type="ARBA" id="ARBA00022989"/>
    </source>
</evidence>
<evidence type="ECO:0000256" key="1">
    <source>
        <dbReference type="ARBA" id="ARBA00004370"/>
    </source>
</evidence>
<dbReference type="OrthoDB" id="6359945at2759"/>
<protein>
    <submittedName>
        <fullName evidence="8">Odorant receptor 131-2-like</fullName>
    </submittedName>
</protein>
<keyword evidence="4 5" id="KW-0472">Membrane</keyword>
<evidence type="ECO:0000256" key="4">
    <source>
        <dbReference type="ARBA" id="ARBA00023136"/>
    </source>
</evidence>
<gene>
    <name evidence="8" type="primary">LOC114451240</name>
</gene>